<organism evidence="2 3">
    <name type="scientific">Parathielavia appendiculata</name>
    <dbReference type="NCBI Taxonomy" id="2587402"/>
    <lineage>
        <taxon>Eukaryota</taxon>
        <taxon>Fungi</taxon>
        <taxon>Dikarya</taxon>
        <taxon>Ascomycota</taxon>
        <taxon>Pezizomycotina</taxon>
        <taxon>Sordariomycetes</taxon>
        <taxon>Sordariomycetidae</taxon>
        <taxon>Sordariales</taxon>
        <taxon>Chaetomiaceae</taxon>
        <taxon>Parathielavia</taxon>
    </lineage>
</organism>
<name>A0AAN6U7I4_9PEZI</name>
<keyword evidence="3" id="KW-1185">Reference proteome</keyword>
<reference evidence="2" key="1">
    <citation type="journal article" date="2023" name="Mol. Phylogenet. Evol.">
        <title>Genome-scale phylogeny and comparative genomics of the fungal order Sordariales.</title>
        <authorList>
            <person name="Hensen N."/>
            <person name="Bonometti L."/>
            <person name="Westerberg I."/>
            <person name="Brannstrom I.O."/>
            <person name="Guillou S."/>
            <person name="Cros-Aarteil S."/>
            <person name="Calhoun S."/>
            <person name="Haridas S."/>
            <person name="Kuo A."/>
            <person name="Mondo S."/>
            <person name="Pangilinan J."/>
            <person name="Riley R."/>
            <person name="LaButti K."/>
            <person name="Andreopoulos B."/>
            <person name="Lipzen A."/>
            <person name="Chen C."/>
            <person name="Yan M."/>
            <person name="Daum C."/>
            <person name="Ng V."/>
            <person name="Clum A."/>
            <person name="Steindorff A."/>
            <person name="Ohm R.A."/>
            <person name="Martin F."/>
            <person name="Silar P."/>
            <person name="Natvig D.O."/>
            <person name="Lalanne C."/>
            <person name="Gautier V."/>
            <person name="Ament-Velasquez S.L."/>
            <person name="Kruys A."/>
            <person name="Hutchinson M.I."/>
            <person name="Powell A.J."/>
            <person name="Barry K."/>
            <person name="Miller A.N."/>
            <person name="Grigoriev I.V."/>
            <person name="Debuchy R."/>
            <person name="Gladieux P."/>
            <person name="Hiltunen Thoren M."/>
            <person name="Johannesson H."/>
        </authorList>
    </citation>
    <scope>NUCLEOTIDE SEQUENCE</scope>
    <source>
        <strain evidence="2">CBS 731.68</strain>
    </source>
</reference>
<feature type="region of interest" description="Disordered" evidence="1">
    <location>
        <begin position="1"/>
        <end position="93"/>
    </location>
</feature>
<dbReference type="Proteomes" id="UP001302602">
    <property type="component" value="Unassembled WGS sequence"/>
</dbReference>
<accession>A0AAN6U7I4</accession>
<feature type="compositionally biased region" description="Basic and acidic residues" evidence="1">
    <location>
        <begin position="84"/>
        <end position="93"/>
    </location>
</feature>
<evidence type="ECO:0000313" key="3">
    <source>
        <dbReference type="Proteomes" id="UP001302602"/>
    </source>
</evidence>
<evidence type="ECO:0000256" key="1">
    <source>
        <dbReference type="SAM" id="MobiDB-lite"/>
    </source>
</evidence>
<proteinExistence type="predicted"/>
<feature type="compositionally biased region" description="Polar residues" evidence="1">
    <location>
        <begin position="20"/>
        <end position="29"/>
    </location>
</feature>
<dbReference type="GeneID" id="87823104"/>
<evidence type="ECO:0000313" key="2">
    <source>
        <dbReference type="EMBL" id="KAK4127892.1"/>
    </source>
</evidence>
<dbReference type="EMBL" id="MU853224">
    <property type="protein sequence ID" value="KAK4127892.1"/>
    <property type="molecule type" value="Genomic_DNA"/>
</dbReference>
<feature type="compositionally biased region" description="Polar residues" evidence="1">
    <location>
        <begin position="65"/>
        <end position="76"/>
    </location>
</feature>
<reference evidence="2" key="2">
    <citation type="submission" date="2023-05" db="EMBL/GenBank/DDBJ databases">
        <authorList>
            <consortium name="Lawrence Berkeley National Laboratory"/>
            <person name="Steindorff A."/>
            <person name="Hensen N."/>
            <person name="Bonometti L."/>
            <person name="Westerberg I."/>
            <person name="Brannstrom I.O."/>
            <person name="Guillou S."/>
            <person name="Cros-Aarteil S."/>
            <person name="Calhoun S."/>
            <person name="Haridas S."/>
            <person name="Kuo A."/>
            <person name="Mondo S."/>
            <person name="Pangilinan J."/>
            <person name="Riley R."/>
            <person name="Labutti K."/>
            <person name="Andreopoulos B."/>
            <person name="Lipzen A."/>
            <person name="Chen C."/>
            <person name="Yanf M."/>
            <person name="Daum C."/>
            <person name="Ng V."/>
            <person name="Clum A."/>
            <person name="Ohm R."/>
            <person name="Martin F."/>
            <person name="Silar P."/>
            <person name="Natvig D."/>
            <person name="Lalanne C."/>
            <person name="Gautier V."/>
            <person name="Ament-Velasquez S.L."/>
            <person name="Kruys A."/>
            <person name="Hutchinson M.I."/>
            <person name="Powell A.J."/>
            <person name="Barry K."/>
            <person name="Miller A.N."/>
            <person name="Grigoriev I.V."/>
            <person name="Debuchy R."/>
            <person name="Gladieux P."/>
            <person name="Thoren M.H."/>
            <person name="Johannesson H."/>
        </authorList>
    </citation>
    <scope>NUCLEOTIDE SEQUENCE</scope>
    <source>
        <strain evidence="2">CBS 731.68</strain>
    </source>
</reference>
<dbReference type="RefSeq" id="XP_062651663.1">
    <property type="nucleotide sequence ID" value="XM_062786338.1"/>
</dbReference>
<comment type="caution">
    <text evidence="2">The sequence shown here is derived from an EMBL/GenBank/DDBJ whole genome shotgun (WGS) entry which is preliminary data.</text>
</comment>
<dbReference type="AlphaFoldDB" id="A0AAN6U7I4"/>
<sequence>MAFNIATDGDPSKAMAAAGPSSTRFSHPSASRPPSGLLPYDAPSSRGCTTIGQLRPTAAEHAYDASTSASRDSLQGTPRRKRQRIDADRLNFT</sequence>
<gene>
    <name evidence="2" type="ORF">N657DRAFT_234493</name>
</gene>
<protein>
    <submittedName>
        <fullName evidence="2">Uncharacterized protein</fullName>
    </submittedName>
</protein>